<protein>
    <recommendedName>
        <fullName evidence="1">START domain-containing protein</fullName>
    </recommendedName>
</protein>
<comment type="caution">
    <text evidence="2">The sequence shown here is derived from an EMBL/GenBank/DDBJ whole genome shotgun (WGS) entry which is preliminary data.</text>
</comment>
<dbReference type="AlphaFoldDB" id="A0A1J4JCJ5"/>
<dbReference type="GO" id="GO:0005737">
    <property type="term" value="C:cytoplasm"/>
    <property type="evidence" value="ECO:0007669"/>
    <property type="project" value="UniProtKB-ARBA"/>
</dbReference>
<dbReference type="OrthoDB" id="10251082at2759"/>
<dbReference type="PANTHER" id="PTHR19308:SF56">
    <property type="entry name" value="START DOMAIN-CONTAINING PROTEIN"/>
    <property type="match status" value="1"/>
</dbReference>
<evidence type="ECO:0000259" key="1">
    <source>
        <dbReference type="PROSITE" id="PS50848"/>
    </source>
</evidence>
<gene>
    <name evidence="2" type="ORF">TRFO_37461</name>
</gene>
<name>A0A1J4JCJ5_9EUKA</name>
<dbReference type="CDD" id="cd00177">
    <property type="entry name" value="START"/>
    <property type="match status" value="1"/>
</dbReference>
<reference evidence="2" key="1">
    <citation type="submission" date="2016-10" db="EMBL/GenBank/DDBJ databases">
        <authorList>
            <person name="Benchimol M."/>
            <person name="Almeida L.G."/>
            <person name="Vasconcelos A.T."/>
            <person name="Perreira-Neves A."/>
            <person name="Rosa I.A."/>
            <person name="Tasca T."/>
            <person name="Bogo M.R."/>
            <person name="de Souza W."/>
        </authorList>
    </citation>
    <scope>NUCLEOTIDE SEQUENCE [LARGE SCALE GENOMIC DNA]</scope>
    <source>
        <strain evidence="2">K</strain>
    </source>
</reference>
<dbReference type="InterPro" id="IPR051213">
    <property type="entry name" value="START_lipid_transfer"/>
</dbReference>
<dbReference type="Proteomes" id="UP000179807">
    <property type="component" value="Unassembled WGS sequence"/>
</dbReference>
<dbReference type="GO" id="GO:0008289">
    <property type="term" value="F:lipid binding"/>
    <property type="evidence" value="ECO:0007669"/>
    <property type="project" value="InterPro"/>
</dbReference>
<dbReference type="Pfam" id="PF01852">
    <property type="entry name" value="START"/>
    <property type="match status" value="1"/>
</dbReference>
<evidence type="ECO:0000313" key="2">
    <source>
        <dbReference type="EMBL" id="OHS96393.1"/>
    </source>
</evidence>
<dbReference type="GeneID" id="94846139"/>
<dbReference type="InterPro" id="IPR002913">
    <property type="entry name" value="START_lipid-bd_dom"/>
</dbReference>
<evidence type="ECO:0000313" key="3">
    <source>
        <dbReference type="Proteomes" id="UP000179807"/>
    </source>
</evidence>
<dbReference type="PANTHER" id="PTHR19308">
    <property type="entry name" value="PHOSPHATIDYLCHOLINE TRANSFER PROTEIN"/>
    <property type="match status" value="1"/>
</dbReference>
<dbReference type="EMBL" id="MLAK01001180">
    <property type="protein sequence ID" value="OHS96393.1"/>
    <property type="molecule type" value="Genomic_DNA"/>
</dbReference>
<dbReference type="Gene3D" id="3.30.530.20">
    <property type="match status" value="1"/>
</dbReference>
<dbReference type="VEuPathDB" id="TrichDB:TRFO_37461"/>
<sequence length="216" mass="24164">MASAEQIQQYEQKWAQAADTAFAVLDSSDWDKQKSKDKDCEIYLRHEKGSSFAQVKSVVTINAPISTVEENLKTTKVVDKNTPKEEREGNIERRIVSQVNDGADAAGFFYIAVESPSSLVSPREFLMYQKLTRRDGKIALIRTSIENDDIQKTAKGNVRGNMHFQAFIAESVNDSTTKLCFVCHADPCGKIPSMVYNSAATNQGYSALRLKRDIEK</sequence>
<proteinExistence type="predicted"/>
<dbReference type="RefSeq" id="XP_068349530.1">
    <property type="nucleotide sequence ID" value="XM_068511435.1"/>
</dbReference>
<dbReference type="SUPFAM" id="SSF55961">
    <property type="entry name" value="Bet v1-like"/>
    <property type="match status" value="1"/>
</dbReference>
<dbReference type="PROSITE" id="PS50848">
    <property type="entry name" value="START"/>
    <property type="match status" value="1"/>
</dbReference>
<feature type="domain" description="START" evidence="1">
    <location>
        <begin position="26"/>
        <end position="216"/>
    </location>
</feature>
<organism evidence="2 3">
    <name type="scientific">Tritrichomonas foetus</name>
    <dbReference type="NCBI Taxonomy" id="1144522"/>
    <lineage>
        <taxon>Eukaryota</taxon>
        <taxon>Metamonada</taxon>
        <taxon>Parabasalia</taxon>
        <taxon>Tritrichomonadida</taxon>
        <taxon>Tritrichomonadidae</taxon>
        <taxon>Tritrichomonas</taxon>
    </lineage>
</organism>
<keyword evidence="3" id="KW-1185">Reference proteome</keyword>
<accession>A0A1J4JCJ5</accession>
<dbReference type="InterPro" id="IPR023393">
    <property type="entry name" value="START-like_dom_sf"/>
</dbReference>